<protein>
    <submittedName>
        <fullName evidence="3">Glycosyl transferase group 1</fullName>
    </submittedName>
</protein>
<feature type="domain" description="Glycosyltransferase subfamily 4-like N-terminal" evidence="2">
    <location>
        <begin position="48"/>
        <end position="153"/>
    </location>
</feature>
<dbReference type="GO" id="GO:0016758">
    <property type="term" value="F:hexosyltransferase activity"/>
    <property type="evidence" value="ECO:0007669"/>
    <property type="project" value="TreeGrafter"/>
</dbReference>
<dbReference type="PANTHER" id="PTHR45947:SF3">
    <property type="entry name" value="SULFOQUINOVOSYL TRANSFERASE SQD2"/>
    <property type="match status" value="1"/>
</dbReference>
<dbReference type="PANTHER" id="PTHR45947">
    <property type="entry name" value="SULFOQUINOVOSYL TRANSFERASE SQD2"/>
    <property type="match status" value="1"/>
</dbReference>
<accession>A0A0G0WJC9</accession>
<evidence type="ECO:0000313" key="4">
    <source>
        <dbReference type="Proteomes" id="UP000034299"/>
    </source>
</evidence>
<dbReference type="InterPro" id="IPR050194">
    <property type="entry name" value="Glycosyltransferase_grp1"/>
</dbReference>
<feature type="domain" description="Glycosyl transferase family 1" evidence="1">
    <location>
        <begin position="193"/>
        <end position="273"/>
    </location>
</feature>
<dbReference type="SUPFAM" id="SSF53756">
    <property type="entry name" value="UDP-Glycosyltransferase/glycogen phosphorylase"/>
    <property type="match status" value="1"/>
</dbReference>
<evidence type="ECO:0000313" key="3">
    <source>
        <dbReference type="EMBL" id="KKS12999.1"/>
    </source>
</evidence>
<dbReference type="InterPro" id="IPR028098">
    <property type="entry name" value="Glyco_trans_4-like_N"/>
</dbReference>
<dbReference type="Pfam" id="PF13439">
    <property type="entry name" value="Glyco_transf_4"/>
    <property type="match status" value="1"/>
</dbReference>
<organism evidence="3 4">
    <name type="scientific">Candidatus Magasanikbacteria bacterium GW2011_GWA2_41_55</name>
    <dbReference type="NCBI Taxonomy" id="1619038"/>
    <lineage>
        <taxon>Bacteria</taxon>
        <taxon>Candidatus Magasanikiibacteriota</taxon>
    </lineage>
</organism>
<dbReference type="CDD" id="cd03801">
    <property type="entry name" value="GT4_PimA-like"/>
    <property type="match status" value="1"/>
</dbReference>
<evidence type="ECO:0000259" key="2">
    <source>
        <dbReference type="Pfam" id="PF13439"/>
    </source>
</evidence>
<reference evidence="3 4" key="1">
    <citation type="journal article" date="2015" name="Nature">
        <title>rRNA introns, odd ribosomes, and small enigmatic genomes across a large radiation of phyla.</title>
        <authorList>
            <person name="Brown C.T."/>
            <person name="Hug L.A."/>
            <person name="Thomas B.C."/>
            <person name="Sharon I."/>
            <person name="Castelle C.J."/>
            <person name="Singh A."/>
            <person name="Wilkins M.J."/>
            <person name="Williams K.H."/>
            <person name="Banfield J.F."/>
        </authorList>
    </citation>
    <scope>NUCLEOTIDE SEQUENCE [LARGE SCALE GENOMIC DNA]</scope>
</reference>
<keyword evidence="3" id="KW-0808">Transferase</keyword>
<dbReference type="InterPro" id="IPR001296">
    <property type="entry name" value="Glyco_trans_1"/>
</dbReference>
<name>A0A0G0WJC9_9BACT</name>
<dbReference type="Gene3D" id="3.40.50.2000">
    <property type="entry name" value="Glycogen Phosphorylase B"/>
    <property type="match status" value="2"/>
</dbReference>
<dbReference type="AlphaFoldDB" id="A0A0G0WJC9"/>
<sequence>MTLKKLPKILLVTLEFPPQIGGVSRYYDGLVKHWSGEIKVLCANLKWPLWPHWLPLIWRTGQMIKKEKIEMLWVGQVLPVGYIALWFKKRKKIPYAVFTHGMDILVPQKLRRKRYLLKKILFNSELVVANSQFTRGELIKLGVEDSKIVVVYPCPMPYHRMSENSYCEERSDEAILNIDEIDACLPAGRRLARNDNKIILSVGRLVKRKGFDKVIEVMPRLLKRVPDLKYMIIGNGPEATALQTQIVESGLSDSIEILENISDEELQEWYNKCAPRRKQLVTAMEDLWWNQIRPRNSIRPC</sequence>
<dbReference type="Proteomes" id="UP000034299">
    <property type="component" value="Unassembled WGS sequence"/>
</dbReference>
<comment type="caution">
    <text evidence="3">The sequence shown here is derived from an EMBL/GenBank/DDBJ whole genome shotgun (WGS) entry which is preliminary data.</text>
</comment>
<proteinExistence type="predicted"/>
<dbReference type="EMBL" id="LCBP01000016">
    <property type="protein sequence ID" value="KKS12999.1"/>
    <property type="molecule type" value="Genomic_DNA"/>
</dbReference>
<evidence type="ECO:0000259" key="1">
    <source>
        <dbReference type="Pfam" id="PF00534"/>
    </source>
</evidence>
<dbReference type="Pfam" id="PF00534">
    <property type="entry name" value="Glycos_transf_1"/>
    <property type="match status" value="1"/>
</dbReference>
<gene>
    <name evidence="3" type="ORF">UU69_C0016G0007</name>
</gene>